<sequence length="326" mass="35343">MSLRFTLLLSVFLPLPVLAATVGFSWDNDLFVGADGQYTNGVRISWVGDAHDHCERNGSVTCGLASALSPLPGISLKDEKHALTLSLEQVMITPADISQSVPDYNDLPYAGYSNLEMGLFSWNGDSLFGYGARLGVVGPESGAEQSQKLVHKITGSTEPQGWDNQLGTDLIGGVYFINARRFQQFQWDSGLQGELGYAWGVDANNFHGTATAGGFFRLGRNLPRNFIPDYAGIGTAGSLVGLFDGSGFGWEAFVGSFGEYIGYSYLEHHAEEYDVEARDGVLALVVGGGVRWDNFSFTLTLQSSTSPLRSSDDTFSFGNMSFMWQI</sequence>
<feature type="chain" id="PRO_5003411755" description="DUF2219 domain-containing protein" evidence="1">
    <location>
        <begin position="20"/>
        <end position="326"/>
    </location>
</feature>
<reference evidence="2" key="1">
    <citation type="submission" date="2011-03" db="EMBL/GenBank/DDBJ databases">
        <title>Genes Involved in Alkane Degradation in Alcanivorax hongdengensis Strain A-11-3.</title>
        <authorList>
            <person name="Wang W."/>
        </authorList>
    </citation>
    <scope>NUCLEOTIDE SEQUENCE</scope>
    <source>
        <strain evidence="2">A-11-3</strain>
    </source>
</reference>
<evidence type="ECO:0008006" key="3">
    <source>
        <dbReference type="Google" id="ProtNLM"/>
    </source>
</evidence>
<evidence type="ECO:0000256" key="1">
    <source>
        <dbReference type="SAM" id="SignalP"/>
    </source>
</evidence>
<dbReference type="InterPro" id="IPR037107">
    <property type="entry name" value="Put_OMP_sf"/>
</dbReference>
<dbReference type="Pfam" id="PF09982">
    <property type="entry name" value="LpxR"/>
    <property type="match status" value="1"/>
</dbReference>
<dbReference type="InterPro" id="IPR018707">
    <property type="entry name" value="LpxR"/>
</dbReference>
<keyword evidence="1" id="KW-0732">Signal</keyword>
<proteinExistence type="predicted"/>
<dbReference type="AlphaFoldDB" id="G1C7I6"/>
<dbReference type="Gene3D" id="2.40.128.140">
    <property type="entry name" value="Outer membrane protein"/>
    <property type="match status" value="1"/>
</dbReference>
<dbReference type="EMBL" id="JF747237">
    <property type="protein sequence ID" value="AEK10612.1"/>
    <property type="molecule type" value="Genomic_DNA"/>
</dbReference>
<evidence type="ECO:0000313" key="2">
    <source>
        <dbReference type="EMBL" id="AEK10612.1"/>
    </source>
</evidence>
<protein>
    <recommendedName>
        <fullName evidence="3">DUF2219 domain-containing protein</fullName>
    </recommendedName>
</protein>
<accession>G1C7I6</accession>
<name>G1C7I6_9GAMM</name>
<feature type="signal peptide" evidence="1">
    <location>
        <begin position="1"/>
        <end position="19"/>
    </location>
</feature>
<organism evidence="2">
    <name type="scientific">Alcanivorax hongdengensis</name>
    <dbReference type="NCBI Taxonomy" id="519051"/>
    <lineage>
        <taxon>Bacteria</taxon>
        <taxon>Pseudomonadati</taxon>
        <taxon>Pseudomonadota</taxon>
        <taxon>Gammaproteobacteria</taxon>
        <taxon>Oceanospirillales</taxon>
        <taxon>Alcanivoracaceae</taxon>
        <taxon>Alcanivorax</taxon>
    </lineage>
</organism>